<gene>
    <name evidence="2" type="ORF">KARMA_3944</name>
</gene>
<feature type="transmembrane region" description="Helical" evidence="1">
    <location>
        <begin position="32"/>
        <end position="49"/>
    </location>
</feature>
<dbReference type="EMBL" id="FMJB01000065">
    <property type="protein sequence ID" value="SCM69703.1"/>
    <property type="molecule type" value="Genomic_DNA"/>
</dbReference>
<reference evidence="3" key="1">
    <citation type="submission" date="2016-09" db="EMBL/GenBank/DDBJ databases">
        <authorList>
            <person name="Wibberg D."/>
        </authorList>
    </citation>
    <scope>NUCLEOTIDE SEQUENCE [LARGE SCALE GENOMIC DNA]</scope>
</reference>
<evidence type="ECO:0000313" key="3">
    <source>
        <dbReference type="Proteomes" id="UP000184085"/>
    </source>
</evidence>
<feature type="transmembrane region" description="Helical" evidence="1">
    <location>
        <begin position="5"/>
        <end position="26"/>
    </location>
</feature>
<dbReference type="Proteomes" id="UP000184085">
    <property type="component" value="Unassembled WGS sequence"/>
</dbReference>
<dbReference type="RefSeq" id="WP_072709591.1">
    <property type="nucleotide sequence ID" value="NZ_FMJB01000065.1"/>
</dbReference>
<feature type="transmembrane region" description="Helical" evidence="1">
    <location>
        <begin position="231"/>
        <end position="256"/>
    </location>
</feature>
<evidence type="ECO:0000313" key="2">
    <source>
        <dbReference type="EMBL" id="SCM69703.1"/>
    </source>
</evidence>
<feature type="transmembrane region" description="Helical" evidence="1">
    <location>
        <begin position="197"/>
        <end position="219"/>
    </location>
</feature>
<protein>
    <submittedName>
        <fullName evidence="2">Uncharacterized protein</fullName>
    </submittedName>
</protein>
<name>A0A1M4N4D2_9RHOB</name>
<dbReference type="AlphaFoldDB" id="A0A1M4N4D2"/>
<keyword evidence="3" id="KW-1185">Reference proteome</keyword>
<keyword evidence="1" id="KW-1133">Transmembrane helix</keyword>
<evidence type="ECO:0000256" key="1">
    <source>
        <dbReference type="SAM" id="Phobius"/>
    </source>
</evidence>
<feature type="transmembrane region" description="Helical" evidence="1">
    <location>
        <begin position="70"/>
        <end position="89"/>
    </location>
</feature>
<sequence length="278" mass="30819">MFTRFVSALVRAIFVVLLIATPWLLLPGPNDSAPIVLLVAIFVGWLVFSEYMTEYPSLIEFRDAPPYNRLRFGALFATVLVLTLIQRGIAHPSPISELFTAISHVVGNALDFPFSPVRLMVLSLPENAHAADIDLLRRTSAIAYLMSLISLVFFIFIMWLNGWPRQNGSFNVWTNLPTFDPTGGGDVVGRLNRDANLYVALGFLLPFLIPAFLQAAAGIVDPIAVAQPKSLIWTVSLWAFVPSSLLMRGIATARVASMIADKRRRSMDRDTEDMHVFG</sequence>
<organism evidence="2 3">
    <name type="scientific">Donghicola eburneus</name>
    <dbReference type="NCBI Taxonomy" id="393278"/>
    <lineage>
        <taxon>Bacteria</taxon>
        <taxon>Pseudomonadati</taxon>
        <taxon>Pseudomonadota</taxon>
        <taxon>Alphaproteobacteria</taxon>
        <taxon>Rhodobacterales</taxon>
        <taxon>Roseobacteraceae</taxon>
        <taxon>Donghicola</taxon>
    </lineage>
</organism>
<accession>A0A1M4N4D2</accession>
<keyword evidence="1" id="KW-0812">Transmembrane</keyword>
<keyword evidence="1" id="KW-0472">Membrane</keyword>
<proteinExistence type="predicted"/>
<feature type="transmembrane region" description="Helical" evidence="1">
    <location>
        <begin position="141"/>
        <end position="160"/>
    </location>
</feature>